<gene>
    <name evidence="1" type="ORF">E4U92_18730</name>
</gene>
<proteinExistence type="predicted"/>
<sequence>MTDLLSILVDTYGGIERWKEIRTITARKKFGGVTWPAKGVAGILDDGTVTVSVQEEKAVFTPFLADDQQLTFTPEEVRITGLANREVDVLSQPRKSFEGHSLQTPWNPLQLGYFAGYAMWTYLTEPYSLTLPGVRTEEIGPWREGGQRWRRLAVTYPPALASHSTQQVVYVDPDGLLRRRDYTVDVIGGVPGIHYVEDHDEVDGILVPRTRTVYGRGADNLPQREPVIVSISLEDVVVR</sequence>
<organism evidence="1 2">
    <name type="scientific">Streptomyces galbus</name>
    <dbReference type="NCBI Taxonomy" id="33898"/>
    <lineage>
        <taxon>Bacteria</taxon>
        <taxon>Bacillati</taxon>
        <taxon>Actinomycetota</taxon>
        <taxon>Actinomycetes</taxon>
        <taxon>Kitasatosporales</taxon>
        <taxon>Streptomycetaceae</taxon>
        <taxon>Streptomyces</taxon>
    </lineage>
</organism>
<comment type="caution">
    <text evidence="1">The sequence shown here is derived from an EMBL/GenBank/DDBJ whole genome shotgun (WGS) entry which is preliminary data.</text>
</comment>
<evidence type="ECO:0000313" key="2">
    <source>
        <dbReference type="Proteomes" id="UP000308632"/>
    </source>
</evidence>
<reference evidence="1 2" key="1">
    <citation type="submission" date="2019-04" db="EMBL/GenBank/DDBJ databases">
        <title>Streptomyces lasaliensis sp.nov., an Actinomycete isolated from soil which produces the polyether antibiotic lasalocid.</title>
        <authorList>
            <person name="Erwin G."/>
            <person name="Haber C."/>
        </authorList>
    </citation>
    <scope>NUCLEOTIDE SEQUENCE [LARGE SCALE GENOMIC DNA]</scope>
    <source>
        <strain evidence="1 2">DSM 40089</strain>
    </source>
</reference>
<dbReference type="AlphaFoldDB" id="A0A4U5X219"/>
<dbReference type="Proteomes" id="UP000308632">
    <property type="component" value="Unassembled WGS sequence"/>
</dbReference>
<evidence type="ECO:0000313" key="1">
    <source>
        <dbReference type="EMBL" id="TKT08051.1"/>
    </source>
</evidence>
<protein>
    <submittedName>
        <fullName evidence="1">Uncharacterized protein</fullName>
    </submittedName>
</protein>
<dbReference type="RefSeq" id="WP_137301588.1">
    <property type="nucleotide sequence ID" value="NZ_BMVD01000008.1"/>
</dbReference>
<dbReference type="EMBL" id="SZPR01000015">
    <property type="protein sequence ID" value="TKT08051.1"/>
    <property type="molecule type" value="Genomic_DNA"/>
</dbReference>
<name>A0A4U5X219_STRGB</name>
<accession>A0A4U5X219</accession>